<organism evidence="1 2">
    <name type="scientific">Cystoisospora suis</name>
    <dbReference type="NCBI Taxonomy" id="483139"/>
    <lineage>
        <taxon>Eukaryota</taxon>
        <taxon>Sar</taxon>
        <taxon>Alveolata</taxon>
        <taxon>Apicomplexa</taxon>
        <taxon>Conoidasida</taxon>
        <taxon>Coccidia</taxon>
        <taxon>Eucoccidiorida</taxon>
        <taxon>Eimeriorina</taxon>
        <taxon>Sarcocystidae</taxon>
        <taxon>Cystoisospora</taxon>
    </lineage>
</organism>
<sequence>VSFLSLTFLRPDILTEFKSICRRRSSTPLLCCSSQDSFCSLASHSFSFLYSIERD</sequence>
<evidence type="ECO:0000313" key="1">
    <source>
        <dbReference type="EMBL" id="PHJ18268.1"/>
    </source>
</evidence>
<dbReference type="VEuPathDB" id="ToxoDB:CSUI_007900"/>
<accession>A0A2C6KNT3</accession>
<evidence type="ECO:0000313" key="2">
    <source>
        <dbReference type="Proteomes" id="UP000221165"/>
    </source>
</evidence>
<name>A0A2C6KNT3_9APIC</name>
<dbReference type="GeneID" id="94431254"/>
<dbReference type="Proteomes" id="UP000221165">
    <property type="component" value="Unassembled WGS sequence"/>
</dbReference>
<comment type="caution">
    <text evidence="1">The sequence shown here is derived from an EMBL/GenBank/DDBJ whole genome shotgun (WGS) entry which is preliminary data.</text>
</comment>
<proteinExistence type="predicted"/>
<feature type="non-terminal residue" evidence="1">
    <location>
        <position position="1"/>
    </location>
</feature>
<dbReference type="AlphaFoldDB" id="A0A2C6KNT3"/>
<reference evidence="1 2" key="1">
    <citation type="journal article" date="2017" name="Int. J. Parasitol.">
        <title>The genome of the protozoan parasite Cystoisospora suis and a reverse vaccinology approach to identify vaccine candidates.</title>
        <authorList>
            <person name="Palmieri N."/>
            <person name="Shrestha A."/>
            <person name="Ruttkowski B."/>
            <person name="Beck T."/>
            <person name="Vogl C."/>
            <person name="Tomley F."/>
            <person name="Blake D.P."/>
            <person name="Joachim A."/>
        </authorList>
    </citation>
    <scope>NUCLEOTIDE SEQUENCE [LARGE SCALE GENOMIC DNA]</scope>
    <source>
        <strain evidence="1 2">Wien I</strain>
    </source>
</reference>
<keyword evidence="2" id="KW-1185">Reference proteome</keyword>
<dbReference type="RefSeq" id="XP_067919976.1">
    <property type="nucleotide sequence ID" value="XM_068068043.1"/>
</dbReference>
<gene>
    <name evidence="1" type="ORF">CSUI_007900</name>
</gene>
<protein>
    <submittedName>
        <fullName evidence="1">Uncharacterized protein</fullName>
    </submittedName>
</protein>
<dbReference type="EMBL" id="MIGC01004270">
    <property type="protein sequence ID" value="PHJ18268.1"/>
    <property type="molecule type" value="Genomic_DNA"/>
</dbReference>